<reference evidence="2" key="1">
    <citation type="submission" date="2017-02" db="UniProtKB">
        <authorList>
            <consortium name="WormBaseParasite"/>
        </authorList>
    </citation>
    <scope>IDENTIFICATION</scope>
</reference>
<evidence type="ECO:0000313" key="1">
    <source>
        <dbReference type="Proteomes" id="UP000046392"/>
    </source>
</evidence>
<keyword evidence="1" id="KW-1185">Reference proteome</keyword>
<dbReference type="WBParaSite" id="SPAL_0001415450.1">
    <property type="protein sequence ID" value="SPAL_0001415450.1"/>
    <property type="gene ID" value="SPAL_0001415450"/>
</dbReference>
<proteinExistence type="predicted"/>
<organism evidence="1 2">
    <name type="scientific">Strongyloides papillosus</name>
    <name type="common">Intestinal threadworm</name>
    <dbReference type="NCBI Taxonomy" id="174720"/>
    <lineage>
        <taxon>Eukaryota</taxon>
        <taxon>Metazoa</taxon>
        <taxon>Ecdysozoa</taxon>
        <taxon>Nematoda</taxon>
        <taxon>Chromadorea</taxon>
        <taxon>Rhabditida</taxon>
        <taxon>Tylenchina</taxon>
        <taxon>Panagrolaimomorpha</taxon>
        <taxon>Strongyloidoidea</taxon>
        <taxon>Strongyloididae</taxon>
        <taxon>Strongyloides</taxon>
    </lineage>
</organism>
<sequence length="59" mass="6718">MMCLNQYLINIISQKVFFLDSIVINTGKSDAIPPKGFYLPKKIATSRNAYFGRKTLYGK</sequence>
<protein>
    <submittedName>
        <fullName evidence="2">Uncharacterized protein</fullName>
    </submittedName>
</protein>
<dbReference type="Proteomes" id="UP000046392">
    <property type="component" value="Unplaced"/>
</dbReference>
<dbReference type="AlphaFoldDB" id="A0A0N5C8A3"/>
<name>A0A0N5C8A3_STREA</name>
<accession>A0A0N5C8A3</accession>
<evidence type="ECO:0000313" key="2">
    <source>
        <dbReference type="WBParaSite" id="SPAL_0001415450.1"/>
    </source>
</evidence>